<sequence length="332" mass="37348">MRVIDEMHGTVVLSIEDINFLLNKIGWNKIISRVGETFIEEAYGRTICPPKTIIPLGKFNNDYRCMPSTMSKYEDFIGTKIISCCADCPEKFNTPLAKGIYLLTDSETQNLILMFDSNLTTCCRTASASATAVKYLTTFKRPFYRLGIIGCGQQALFHALAISRVVDIFDIYLYDLNKVRADGLATRLSDKFYPLVLSKEEVINNSDILITLTPTKEPHLFGFDLQSGRPMTICAVGGDSEEKIEWEPQVLTIVDHYCDSLEQVSHTGTVSRALRDKIIRKENLKSLGKLMIGEEKLDESKKIKFFISTGVATQDLCVAILLYENLGLLEEH</sequence>
<evidence type="ECO:0000313" key="1">
    <source>
        <dbReference type="EMBL" id="QJA79289.1"/>
    </source>
</evidence>
<reference evidence="2" key="1">
    <citation type="submission" date="2020-03" db="EMBL/GenBank/DDBJ databases">
        <title>The deep terrestrial virosphere.</title>
        <authorList>
            <person name="Holmfeldt K."/>
            <person name="Nilsson E."/>
            <person name="Simone D."/>
            <person name="Lopez-Fernandez M."/>
            <person name="Wu X."/>
            <person name="de Brujin I."/>
            <person name="Lundin D."/>
            <person name="Andersson A."/>
            <person name="Bertilsson S."/>
            <person name="Dopson M."/>
        </authorList>
    </citation>
    <scope>NUCLEOTIDE SEQUENCE</scope>
    <source>
        <strain evidence="1">MM415A00921</strain>
        <strain evidence="2">TM448B01989</strain>
    </source>
</reference>
<name>A0A6M3XUT6_9ZZZZ</name>
<dbReference type="EMBL" id="MT144859">
    <property type="protein sequence ID" value="QJI00544.1"/>
    <property type="molecule type" value="Genomic_DNA"/>
</dbReference>
<dbReference type="InterPro" id="IPR036291">
    <property type="entry name" value="NAD(P)-bd_dom_sf"/>
</dbReference>
<organism evidence="2">
    <name type="scientific">viral metagenome</name>
    <dbReference type="NCBI Taxonomy" id="1070528"/>
    <lineage>
        <taxon>unclassified sequences</taxon>
        <taxon>metagenomes</taxon>
        <taxon>organismal metagenomes</taxon>
    </lineage>
</organism>
<gene>
    <name evidence="1" type="ORF">MM415A00921_0018</name>
    <name evidence="2" type="ORF">TM448B01989_0020</name>
</gene>
<accession>A0A6M3XUT6</accession>
<dbReference type="AlphaFoldDB" id="A0A6M3XUT6"/>
<proteinExistence type="predicted"/>
<dbReference type="PANTHER" id="PTHR13812:SF19">
    <property type="entry name" value="KETIMINE REDUCTASE MU-CRYSTALLIN"/>
    <property type="match status" value="1"/>
</dbReference>
<dbReference type="Gene3D" id="3.30.1780.10">
    <property type="entry name" value="ornithine cyclodeaminase, domain 1"/>
    <property type="match status" value="1"/>
</dbReference>
<protein>
    <submittedName>
        <fullName evidence="2">Putative ornithine cyclodeaminase</fullName>
    </submittedName>
</protein>
<dbReference type="InterPro" id="IPR003462">
    <property type="entry name" value="ODC_Mu_crystall"/>
</dbReference>
<dbReference type="InterPro" id="IPR023401">
    <property type="entry name" value="ODC_N"/>
</dbReference>
<dbReference type="PANTHER" id="PTHR13812">
    <property type="entry name" value="KETIMINE REDUCTASE MU-CRYSTALLIN"/>
    <property type="match status" value="1"/>
</dbReference>
<dbReference type="PIRSF" id="PIRSF001439">
    <property type="entry name" value="CryM"/>
    <property type="match status" value="1"/>
</dbReference>
<dbReference type="Pfam" id="PF02423">
    <property type="entry name" value="OCD_Mu_crystall"/>
    <property type="match status" value="1"/>
</dbReference>
<dbReference type="Gene3D" id="3.40.50.720">
    <property type="entry name" value="NAD(P)-binding Rossmann-like Domain"/>
    <property type="match status" value="1"/>
</dbReference>
<evidence type="ECO:0000313" key="2">
    <source>
        <dbReference type="EMBL" id="QJI00544.1"/>
    </source>
</evidence>
<dbReference type="GO" id="GO:0005737">
    <property type="term" value="C:cytoplasm"/>
    <property type="evidence" value="ECO:0007669"/>
    <property type="project" value="TreeGrafter"/>
</dbReference>
<dbReference type="EMBL" id="MT142375">
    <property type="protein sequence ID" value="QJA79289.1"/>
    <property type="molecule type" value="Genomic_DNA"/>
</dbReference>
<dbReference type="SUPFAM" id="SSF51735">
    <property type="entry name" value="NAD(P)-binding Rossmann-fold domains"/>
    <property type="match status" value="1"/>
</dbReference>